<proteinExistence type="predicted"/>
<sequence length="54" mass="6490">MELFKNRYKREFIEVACPKCKQTKIICLPEEEIPTCEYCKVKMNIKEVLTEGKY</sequence>
<organism evidence="1 2">
    <name type="scientific">Desulfomicrobium apsheronum</name>
    <dbReference type="NCBI Taxonomy" id="52560"/>
    <lineage>
        <taxon>Bacteria</taxon>
        <taxon>Pseudomonadati</taxon>
        <taxon>Thermodesulfobacteriota</taxon>
        <taxon>Desulfovibrionia</taxon>
        <taxon>Desulfovibrionales</taxon>
        <taxon>Desulfomicrobiaceae</taxon>
        <taxon>Desulfomicrobium</taxon>
    </lineage>
</organism>
<evidence type="ECO:0000313" key="2">
    <source>
        <dbReference type="Proteomes" id="UP000198635"/>
    </source>
</evidence>
<name>A0A1I3SRR7_9BACT</name>
<gene>
    <name evidence="1" type="ORF">SAMN04488082_104226</name>
</gene>
<reference evidence="2" key="1">
    <citation type="submission" date="2016-10" db="EMBL/GenBank/DDBJ databases">
        <authorList>
            <person name="Varghese N."/>
            <person name="Submissions S."/>
        </authorList>
    </citation>
    <scope>NUCLEOTIDE SEQUENCE [LARGE SCALE GENOMIC DNA]</scope>
    <source>
        <strain evidence="2">DSM 5918</strain>
    </source>
</reference>
<dbReference type="EMBL" id="FORX01000004">
    <property type="protein sequence ID" value="SFJ60271.1"/>
    <property type="molecule type" value="Genomic_DNA"/>
</dbReference>
<accession>A0A1I3SRR7</accession>
<dbReference type="AlphaFoldDB" id="A0A1I3SRR7"/>
<dbReference type="STRING" id="52560.SAMN04488082_104226"/>
<evidence type="ECO:0000313" key="1">
    <source>
        <dbReference type="EMBL" id="SFJ60271.1"/>
    </source>
</evidence>
<dbReference type="RefSeq" id="WP_015773999.1">
    <property type="nucleotide sequence ID" value="NZ_FORX01000004.1"/>
</dbReference>
<protein>
    <submittedName>
        <fullName evidence="1">Uncharacterized protein</fullName>
    </submittedName>
</protein>
<dbReference type="Proteomes" id="UP000198635">
    <property type="component" value="Unassembled WGS sequence"/>
</dbReference>
<keyword evidence="2" id="KW-1185">Reference proteome</keyword>